<dbReference type="AlphaFoldDB" id="A0A6I4MCQ0"/>
<dbReference type="EMBL" id="WBMS02000019">
    <property type="protein sequence ID" value="MWA03473.1"/>
    <property type="molecule type" value="Genomic_DNA"/>
</dbReference>
<dbReference type="SUPFAM" id="SSF52980">
    <property type="entry name" value="Restriction endonuclease-like"/>
    <property type="match status" value="1"/>
</dbReference>
<comment type="caution">
    <text evidence="2">The sequence shown here is derived from an EMBL/GenBank/DDBJ whole genome shotgun (WGS) entry which is preliminary data.</text>
</comment>
<dbReference type="CDD" id="cd06260">
    <property type="entry name" value="DUF820-like"/>
    <property type="match status" value="1"/>
</dbReference>
<dbReference type="PANTHER" id="PTHR35400:SF3">
    <property type="entry name" value="SLL1072 PROTEIN"/>
    <property type="match status" value="1"/>
</dbReference>
<evidence type="ECO:0000259" key="1">
    <source>
        <dbReference type="Pfam" id="PF05685"/>
    </source>
</evidence>
<dbReference type="InterPro" id="IPR008538">
    <property type="entry name" value="Uma2"/>
</dbReference>
<protein>
    <submittedName>
        <fullName evidence="2">Uma2 family endonuclease</fullName>
    </submittedName>
</protein>
<keyword evidence="3" id="KW-1185">Reference proteome</keyword>
<evidence type="ECO:0000313" key="3">
    <source>
        <dbReference type="Proteomes" id="UP000462055"/>
    </source>
</evidence>
<dbReference type="Gene3D" id="3.90.1570.10">
    <property type="entry name" value="tt1808, chain A"/>
    <property type="match status" value="1"/>
</dbReference>
<dbReference type="GO" id="GO:0004519">
    <property type="term" value="F:endonuclease activity"/>
    <property type="evidence" value="ECO:0007669"/>
    <property type="project" value="UniProtKB-KW"/>
</dbReference>
<dbReference type="InterPro" id="IPR011335">
    <property type="entry name" value="Restrct_endonuc-II-like"/>
</dbReference>
<feature type="domain" description="Putative restriction endonuclease" evidence="1">
    <location>
        <begin position="19"/>
        <end position="181"/>
    </location>
</feature>
<dbReference type="Pfam" id="PF05685">
    <property type="entry name" value="Uma2"/>
    <property type="match status" value="1"/>
</dbReference>
<keyword evidence="2" id="KW-0255">Endonuclease</keyword>
<proteinExistence type="predicted"/>
<dbReference type="RefSeq" id="WP_151596005.1">
    <property type="nucleotide sequence ID" value="NZ_WBMS02000019.1"/>
</dbReference>
<accession>A0A6I4MCQ0</accession>
<name>A0A6I4MCQ0_9ACTN</name>
<reference evidence="2" key="1">
    <citation type="submission" date="2019-12" db="EMBL/GenBank/DDBJ databases">
        <title>Actinomadura physcomitrii sp. nov., a novel actinomycete isolated from moss [Physcomitrium sphaericum (Ludw) Fuernr].</title>
        <authorList>
            <person name="Zhuang X."/>
        </authorList>
    </citation>
    <scope>NUCLEOTIDE SEQUENCE [LARGE SCALE GENOMIC DNA]</scope>
    <source>
        <strain evidence="2">LD22</strain>
    </source>
</reference>
<sequence length="201" mass="21822">MALAMPAEPMPDRDEFTVEDWLALPESEQRIELIDGSYVVSPLAATNHQICTGRLRDVLLSAAPEDMEVTEGANVPCAGEGAIPDVVVGDAEPMLAGSVALDPQYIHLVAEVVSPGRSNRRRDFTDKPRMYAAAGIPTFLRVELIGEGAPCVEVLVLKDGEYVQADRVCAGRTLRIAEPFEVAFDPAVLVGPRRREVRGRE</sequence>
<dbReference type="InterPro" id="IPR012296">
    <property type="entry name" value="Nuclease_put_TT1808"/>
</dbReference>
<dbReference type="Proteomes" id="UP000462055">
    <property type="component" value="Unassembled WGS sequence"/>
</dbReference>
<dbReference type="PANTHER" id="PTHR35400">
    <property type="entry name" value="SLR1083 PROTEIN"/>
    <property type="match status" value="1"/>
</dbReference>
<keyword evidence="2" id="KW-0378">Hydrolase</keyword>
<keyword evidence="2" id="KW-0540">Nuclease</keyword>
<organism evidence="2 3">
    <name type="scientific">Actinomadura physcomitrii</name>
    <dbReference type="NCBI Taxonomy" id="2650748"/>
    <lineage>
        <taxon>Bacteria</taxon>
        <taxon>Bacillati</taxon>
        <taxon>Actinomycetota</taxon>
        <taxon>Actinomycetes</taxon>
        <taxon>Streptosporangiales</taxon>
        <taxon>Thermomonosporaceae</taxon>
        <taxon>Actinomadura</taxon>
    </lineage>
</organism>
<evidence type="ECO:0000313" key="2">
    <source>
        <dbReference type="EMBL" id="MWA03473.1"/>
    </source>
</evidence>
<gene>
    <name evidence="2" type="ORF">F8568_024450</name>
</gene>